<dbReference type="Gene3D" id="3.40.33.10">
    <property type="entry name" value="CAP"/>
    <property type="match status" value="1"/>
</dbReference>
<gene>
    <name evidence="3" type="ORF">IFM12276_31460</name>
</gene>
<keyword evidence="4" id="KW-1185">Reference proteome</keyword>
<dbReference type="InterPro" id="IPR001283">
    <property type="entry name" value="CRISP-related"/>
</dbReference>
<feature type="chain" id="PRO_5046415557" description="SCP domain-containing protein" evidence="1">
    <location>
        <begin position="46"/>
        <end position="204"/>
    </location>
</feature>
<dbReference type="SMART" id="SM00198">
    <property type="entry name" value="SCP"/>
    <property type="match status" value="1"/>
</dbReference>
<evidence type="ECO:0000313" key="3">
    <source>
        <dbReference type="EMBL" id="BDU00118.1"/>
    </source>
</evidence>
<sequence length="204" mass="21866">MHTNPAAAAATMLEIAVTRKHRCAVVLIGATAVLLGLTAPGPAWAATAQDYTTDAFQRDCLHAHNGYRKRHGAPALVTDPALVAFAKKRAHKLATTEIFAHDAGNYGENLAWNWSSAGAAPVACAAPVKNWYDEIKDVAWDDPERNWSRTGHFTQVVWRGTTKLGCAQAGALNGKKGGTYTVCNYDPAGNMMGDFAENVRRDGS</sequence>
<keyword evidence="1" id="KW-0732">Signal</keyword>
<dbReference type="InterPro" id="IPR018244">
    <property type="entry name" value="Allrgn_V5/Tpx1_CS"/>
</dbReference>
<evidence type="ECO:0000256" key="1">
    <source>
        <dbReference type="SAM" id="SignalP"/>
    </source>
</evidence>
<feature type="domain" description="SCP" evidence="2">
    <location>
        <begin position="55"/>
        <end position="193"/>
    </location>
</feature>
<protein>
    <recommendedName>
        <fullName evidence="2">SCP domain-containing protein</fullName>
    </recommendedName>
</protein>
<dbReference type="InterPro" id="IPR034113">
    <property type="entry name" value="SCP_GAPR1-like"/>
</dbReference>
<dbReference type="InterPro" id="IPR035940">
    <property type="entry name" value="CAP_sf"/>
</dbReference>
<name>A0ABN6U4C9_9NOCA</name>
<evidence type="ECO:0000259" key="2">
    <source>
        <dbReference type="SMART" id="SM00198"/>
    </source>
</evidence>
<evidence type="ECO:0000313" key="4">
    <source>
        <dbReference type="Proteomes" id="UP001317870"/>
    </source>
</evidence>
<dbReference type="PANTHER" id="PTHR10334">
    <property type="entry name" value="CYSTEINE-RICH SECRETORY PROTEIN-RELATED"/>
    <property type="match status" value="1"/>
</dbReference>
<dbReference type="Proteomes" id="UP001317870">
    <property type="component" value="Chromosome"/>
</dbReference>
<dbReference type="Pfam" id="PF00188">
    <property type="entry name" value="CAP"/>
    <property type="match status" value="1"/>
</dbReference>
<feature type="signal peptide" evidence="1">
    <location>
        <begin position="1"/>
        <end position="45"/>
    </location>
</feature>
<reference evidence="3 4" key="1">
    <citation type="submission" date="2022-11" db="EMBL/GenBank/DDBJ databases">
        <title>Genome Sequencing of Nocardia sp. ON39_IFM12276 and assembly.</title>
        <authorList>
            <person name="Shimojima M."/>
            <person name="Toyokawa M."/>
            <person name="Uesaka K."/>
        </authorList>
    </citation>
    <scope>NUCLEOTIDE SEQUENCE [LARGE SCALE GENOMIC DNA]</scope>
    <source>
        <strain evidence="3 4">IFM 12276</strain>
    </source>
</reference>
<dbReference type="RefSeq" id="WP_281880358.1">
    <property type="nucleotide sequence ID" value="NZ_AP026978.1"/>
</dbReference>
<dbReference type="PRINTS" id="PR00837">
    <property type="entry name" value="V5TPXLIKE"/>
</dbReference>
<dbReference type="CDD" id="cd05382">
    <property type="entry name" value="CAP_GAPR1-like"/>
    <property type="match status" value="1"/>
</dbReference>
<proteinExistence type="predicted"/>
<dbReference type="EMBL" id="AP026978">
    <property type="protein sequence ID" value="BDU00118.1"/>
    <property type="molecule type" value="Genomic_DNA"/>
</dbReference>
<dbReference type="InterPro" id="IPR014044">
    <property type="entry name" value="CAP_dom"/>
</dbReference>
<dbReference type="PROSITE" id="PS01009">
    <property type="entry name" value="CRISP_1"/>
    <property type="match status" value="1"/>
</dbReference>
<organism evidence="3 4">
    <name type="scientific">Nocardia sputorum</name>
    <dbReference type="NCBI Taxonomy" id="2984338"/>
    <lineage>
        <taxon>Bacteria</taxon>
        <taxon>Bacillati</taxon>
        <taxon>Actinomycetota</taxon>
        <taxon>Actinomycetes</taxon>
        <taxon>Mycobacteriales</taxon>
        <taxon>Nocardiaceae</taxon>
        <taxon>Nocardia</taxon>
    </lineage>
</organism>
<dbReference type="SUPFAM" id="SSF55797">
    <property type="entry name" value="PR-1-like"/>
    <property type="match status" value="1"/>
</dbReference>
<accession>A0ABN6U4C9</accession>